<gene>
    <name evidence="2" type="ORF">M011DRAFT_462425</name>
</gene>
<feature type="transmembrane region" description="Helical" evidence="1">
    <location>
        <begin position="101"/>
        <end position="127"/>
    </location>
</feature>
<keyword evidence="3" id="KW-1185">Reference proteome</keyword>
<feature type="transmembrane region" description="Helical" evidence="1">
    <location>
        <begin position="147"/>
        <end position="169"/>
    </location>
</feature>
<protein>
    <recommendedName>
        <fullName evidence="4">MARVEL domain-containing protein</fullName>
    </recommendedName>
</protein>
<evidence type="ECO:0000256" key="1">
    <source>
        <dbReference type="SAM" id="Phobius"/>
    </source>
</evidence>
<evidence type="ECO:0000313" key="3">
    <source>
        <dbReference type="Proteomes" id="UP000799440"/>
    </source>
</evidence>
<feature type="transmembrane region" description="Helical" evidence="1">
    <location>
        <begin position="68"/>
        <end position="89"/>
    </location>
</feature>
<keyword evidence="1" id="KW-0812">Transmembrane</keyword>
<evidence type="ECO:0008006" key="4">
    <source>
        <dbReference type="Google" id="ProtNLM"/>
    </source>
</evidence>
<proteinExistence type="predicted"/>
<dbReference type="AlphaFoldDB" id="A0A6A6UXQ0"/>
<dbReference type="OrthoDB" id="4167046at2759"/>
<keyword evidence="1" id="KW-1133">Transmembrane helix</keyword>
<accession>A0A6A6UXQ0</accession>
<name>A0A6A6UXQ0_9PLEO</name>
<dbReference type="EMBL" id="MU006608">
    <property type="protein sequence ID" value="KAF2742493.1"/>
    <property type="molecule type" value="Genomic_DNA"/>
</dbReference>
<reference evidence="2" key="1">
    <citation type="journal article" date="2020" name="Stud. Mycol.">
        <title>101 Dothideomycetes genomes: a test case for predicting lifestyles and emergence of pathogens.</title>
        <authorList>
            <person name="Haridas S."/>
            <person name="Albert R."/>
            <person name="Binder M."/>
            <person name="Bloem J."/>
            <person name="Labutti K."/>
            <person name="Salamov A."/>
            <person name="Andreopoulos B."/>
            <person name="Baker S."/>
            <person name="Barry K."/>
            <person name="Bills G."/>
            <person name="Bluhm B."/>
            <person name="Cannon C."/>
            <person name="Castanera R."/>
            <person name="Culley D."/>
            <person name="Daum C."/>
            <person name="Ezra D."/>
            <person name="Gonzalez J."/>
            <person name="Henrissat B."/>
            <person name="Kuo A."/>
            <person name="Liang C."/>
            <person name="Lipzen A."/>
            <person name="Lutzoni F."/>
            <person name="Magnuson J."/>
            <person name="Mondo S."/>
            <person name="Nolan M."/>
            <person name="Ohm R."/>
            <person name="Pangilinan J."/>
            <person name="Park H.-J."/>
            <person name="Ramirez L."/>
            <person name="Alfaro M."/>
            <person name="Sun H."/>
            <person name="Tritt A."/>
            <person name="Yoshinaga Y."/>
            <person name="Zwiers L.-H."/>
            <person name="Turgeon B."/>
            <person name="Goodwin S."/>
            <person name="Spatafora J."/>
            <person name="Crous P."/>
            <person name="Grigoriev I."/>
        </authorList>
    </citation>
    <scope>NUCLEOTIDE SEQUENCE</scope>
    <source>
        <strain evidence="2">CBS 119925</strain>
    </source>
</reference>
<feature type="transmembrane region" description="Helical" evidence="1">
    <location>
        <begin position="16"/>
        <end position="37"/>
    </location>
</feature>
<sequence>MPRLPHAYSSPRSSTFLLPITFLAVVIWALLIAEIIISKNFPKDNPREQGGWGVHVLPSYWAFDDTGLAVAMLFIAAYALMAETIHLAVRHTMIAFGKPVHPVTTLVLAIFLCLAWLTQGIINTLFFWIHQLDAPDEDNNGPTDELAYTNCALSLVVALVYFGMIGFAAREVHAWRKAKKVAPAKQKAGLEGGGDEFVQ</sequence>
<organism evidence="2 3">
    <name type="scientific">Sporormia fimetaria CBS 119925</name>
    <dbReference type="NCBI Taxonomy" id="1340428"/>
    <lineage>
        <taxon>Eukaryota</taxon>
        <taxon>Fungi</taxon>
        <taxon>Dikarya</taxon>
        <taxon>Ascomycota</taxon>
        <taxon>Pezizomycotina</taxon>
        <taxon>Dothideomycetes</taxon>
        <taxon>Pleosporomycetidae</taxon>
        <taxon>Pleosporales</taxon>
        <taxon>Sporormiaceae</taxon>
        <taxon>Sporormia</taxon>
    </lineage>
</organism>
<keyword evidence="1" id="KW-0472">Membrane</keyword>
<evidence type="ECO:0000313" key="2">
    <source>
        <dbReference type="EMBL" id="KAF2742493.1"/>
    </source>
</evidence>
<dbReference type="Proteomes" id="UP000799440">
    <property type="component" value="Unassembled WGS sequence"/>
</dbReference>